<dbReference type="PANTHER" id="PTHR46481:SF10">
    <property type="entry name" value="ZINC FINGER BED DOMAIN-CONTAINING PROTEIN 39"/>
    <property type="match status" value="1"/>
</dbReference>
<dbReference type="EMBL" id="CDHN01000009">
    <property type="protein sequence ID" value="CEJ95181.1"/>
    <property type="molecule type" value="Genomic_DNA"/>
</dbReference>
<sequence length="324" mass="37071">MVINRALTKQSEIKAFMTDYEEALSGILLTAQDWDLLYKAHIFLQPFVSATLYAEGDKSSISQSLLLMDALLAHYERNKLYYSQEDHLDPRMVRAIEMGWVVLAKYYNMTEEVPVYTAALLLDPSRRAAYIRKNWPDAWVQPAINAATQLWEENFKVESITDDDLSIPSSIPPPEAPLRTHGIELDLLLKDMEVITADLREDEFKSFIDLPPFRIDCSPLEWWGRAEQKSRYPRLHSMAITILSIPAESSEPERAFSGSRRTCSCDRLSLSCLNIQRIECIGSWIREGHIRLSKLNGMGLPMEDAAEDEDDELQGEILDEIGWI</sequence>
<accession>A0A0A1TDX2</accession>
<name>A0A0A1TDX2_9HYPO</name>
<dbReference type="Proteomes" id="UP000039046">
    <property type="component" value="Unassembled WGS sequence"/>
</dbReference>
<evidence type="ECO:0000256" key="5">
    <source>
        <dbReference type="ARBA" id="ARBA00023242"/>
    </source>
</evidence>
<dbReference type="OrthoDB" id="5020773at2759"/>
<dbReference type="InterPro" id="IPR012337">
    <property type="entry name" value="RNaseH-like_sf"/>
</dbReference>
<keyword evidence="3" id="KW-0863">Zinc-finger</keyword>
<comment type="subcellular location">
    <subcellularLocation>
        <location evidence="1">Nucleus</location>
    </subcellularLocation>
</comment>
<dbReference type="Pfam" id="PF05699">
    <property type="entry name" value="Dimer_Tnp_hAT"/>
    <property type="match status" value="1"/>
</dbReference>
<dbReference type="SUPFAM" id="SSF53098">
    <property type="entry name" value="Ribonuclease H-like"/>
    <property type="match status" value="1"/>
</dbReference>
<keyword evidence="8" id="KW-1185">Reference proteome</keyword>
<dbReference type="HOGENOM" id="CLU_009123_4_5_1"/>
<dbReference type="GO" id="GO:0005634">
    <property type="term" value="C:nucleus"/>
    <property type="evidence" value="ECO:0007669"/>
    <property type="project" value="UniProtKB-SubCell"/>
</dbReference>
<feature type="domain" description="HAT C-terminal dimerisation" evidence="6">
    <location>
        <begin position="211"/>
        <end position="285"/>
    </location>
</feature>
<keyword evidence="4" id="KW-0862">Zinc</keyword>
<protein>
    <recommendedName>
        <fullName evidence="6">HAT C-terminal dimerisation domain-containing protein</fullName>
    </recommendedName>
</protein>
<evidence type="ECO:0000256" key="1">
    <source>
        <dbReference type="ARBA" id="ARBA00004123"/>
    </source>
</evidence>
<dbReference type="PANTHER" id="PTHR46481">
    <property type="entry name" value="ZINC FINGER BED DOMAIN-CONTAINING PROTEIN 4"/>
    <property type="match status" value="1"/>
</dbReference>
<evidence type="ECO:0000313" key="8">
    <source>
        <dbReference type="Proteomes" id="UP000039046"/>
    </source>
</evidence>
<dbReference type="AlphaFoldDB" id="A0A0A1TDX2"/>
<gene>
    <name evidence="7" type="ORF">VHEMI10678</name>
</gene>
<reference evidence="7 8" key="1">
    <citation type="journal article" date="2015" name="Genome Announc.">
        <title>Draft Genome Sequence and Gene Annotation of the Entomopathogenic Fungus Verticillium hemipterigenum.</title>
        <authorList>
            <person name="Horn F."/>
            <person name="Habel A."/>
            <person name="Scharf D.H."/>
            <person name="Dworschak J."/>
            <person name="Brakhage A.A."/>
            <person name="Guthke R."/>
            <person name="Hertweck C."/>
            <person name="Linde J."/>
        </authorList>
    </citation>
    <scope>NUCLEOTIDE SEQUENCE [LARGE SCALE GENOMIC DNA]</scope>
</reference>
<dbReference type="InterPro" id="IPR008906">
    <property type="entry name" value="HATC_C_dom"/>
</dbReference>
<evidence type="ECO:0000256" key="2">
    <source>
        <dbReference type="ARBA" id="ARBA00022723"/>
    </source>
</evidence>
<evidence type="ECO:0000256" key="4">
    <source>
        <dbReference type="ARBA" id="ARBA00022833"/>
    </source>
</evidence>
<dbReference type="InterPro" id="IPR052035">
    <property type="entry name" value="ZnF_BED_domain_contain"/>
</dbReference>
<keyword evidence="5" id="KW-0539">Nucleus</keyword>
<dbReference type="GO" id="GO:0046983">
    <property type="term" value="F:protein dimerization activity"/>
    <property type="evidence" value="ECO:0007669"/>
    <property type="project" value="InterPro"/>
</dbReference>
<evidence type="ECO:0000313" key="7">
    <source>
        <dbReference type="EMBL" id="CEJ95181.1"/>
    </source>
</evidence>
<evidence type="ECO:0000259" key="6">
    <source>
        <dbReference type="Pfam" id="PF05699"/>
    </source>
</evidence>
<proteinExistence type="predicted"/>
<dbReference type="STRING" id="1531966.A0A0A1TDX2"/>
<evidence type="ECO:0000256" key="3">
    <source>
        <dbReference type="ARBA" id="ARBA00022771"/>
    </source>
</evidence>
<organism evidence="7 8">
    <name type="scientific">[Torrubiella] hemipterigena</name>
    <dbReference type="NCBI Taxonomy" id="1531966"/>
    <lineage>
        <taxon>Eukaryota</taxon>
        <taxon>Fungi</taxon>
        <taxon>Dikarya</taxon>
        <taxon>Ascomycota</taxon>
        <taxon>Pezizomycotina</taxon>
        <taxon>Sordariomycetes</taxon>
        <taxon>Hypocreomycetidae</taxon>
        <taxon>Hypocreales</taxon>
        <taxon>Clavicipitaceae</taxon>
        <taxon>Clavicipitaceae incertae sedis</taxon>
        <taxon>'Torrubiella' clade</taxon>
    </lineage>
</organism>
<dbReference type="GO" id="GO:0008270">
    <property type="term" value="F:zinc ion binding"/>
    <property type="evidence" value="ECO:0007669"/>
    <property type="project" value="UniProtKB-KW"/>
</dbReference>
<keyword evidence="2" id="KW-0479">Metal-binding</keyword>